<evidence type="ECO:0000256" key="8">
    <source>
        <dbReference type="ARBA" id="ARBA00022723"/>
    </source>
</evidence>
<dbReference type="STRING" id="456.Ljor_2305"/>
<dbReference type="Pfam" id="PF11799">
    <property type="entry name" value="IMS_C"/>
    <property type="match status" value="1"/>
</dbReference>
<feature type="binding site" evidence="15">
    <location>
        <position position="17"/>
    </location>
    <ligand>
        <name>Mg(2+)</name>
        <dbReference type="ChEBI" id="CHEBI:18420"/>
    </ligand>
</feature>
<feature type="site" description="Substrate discrimination" evidence="15">
    <location>
        <position position="22"/>
    </location>
</feature>
<dbReference type="InterPro" id="IPR022880">
    <property type="entry name" value="DNApol_IV"/>
</dbReference>
<dbReference type="GO" id="GO:0005829">
    <property type="term" value="C:cytosol"/>
    <property type="evidence" value="ECO:0007669"/>
    <property type="project" value="TreeGrafter"/>
</dbReference>
<dbReference type="Gene3D" id="3.40.1170.60">
    <property type="match status" value="1"/>
</dbReference>
<dbReference type="PANTHER" id="PTHR11076:SF33">
    <property type="entry name" value="DNA POLYMERASE KAPPA"/>
    <property type="match status" value="1"/>
</dbReference>
<dbReference type="InterPro" id="IPR017961">
    <property type="entry name" value="DNA_pol_Y-fam_little_finger"/>
</dbReference>
<keyword evidence="5 15" id="KW-0808">Transferase</keyword>
<comment type="subunit">
    <text evidence="15">Monomer.</text>
</comment>
<dbReference type="SUPFAM" id="SSF56672">
    <property type="entry name" value="DNA/RNA polymerases"/>
    <property type="match status" value="1"/>
</dbReference>
<evidence type="ECO:0000256" key="3">
    <source>
        <dbReference type="ARBA" id="ARBA00022457"/>
    </source>
</evidence>
<evidence type="ECO:0000256" key="6">
    <source>
        <dbReference type="ARBA" id="ARBA00022695"/>
    </source>
</evidence>
<evidence type="ECO:0000256" key="13">
    <source>
        <dbReference type="ARBA" id="ARBA00023204"/>
    </source>
</evidence>
<comment type="catalytic activity">
    <reaction evidence="14 15">
        <text>DNA(n) + a 2'-deoxyribonucleoside 5'-triphosphate = DNA(n+1) + diphosphate</text>
        <dbReference type="Rhea" id="RHEA:22508"/>
        <dbReference type="Rhea" id="RHEA-COMP:17339"/>
        <dbReference type="Rhea" id="RHEA-COMP:17340"/>
        <dbReference type="ChEBI" id="CHEBI:33019"/>
        <dbReference type="ChEBI" id="CHEBI:61560"/>
        <dbReference type="ChEBI" id="CHEBI:173112"/>
        <dbReference type="EC" id="2.7.7.7"/>
    </reaction>
</comment>
<comment type="function">
    <text evidence="15">Poorly processive, error-prone DNA polymerase involved in untargeted mutagenesis. Copies undamaged DNA at stalled replication forks, which arise in vivo from mismatched or misaligned primer ends. These misaligned primers can be extended by PolIV. Exhibits no 3'-5' exonuclease (proofreading) activity. May be involved in translesional synthesis, in conjunction with the beta clamp from PolIII.</text>
</comment>
<evidence type="ECO:0000313" key="18">
    <source>
        <dbReference type="Proteomes" id="UP000055035"/>
    </source>
</evidence>
<dbReference type="InterPro" id="IPR043128">
    <property type="entry name" value="Rev_trsase/Diguanyl_cyclase"/>
</dbReference>
<dbReference type="OrthoDB" id="9808813at2"/>
<dbReference type="NCBIfam" id="NF002677">
    <property type="entry name" value="PRK02406.1"/>
    <property type="match status" value="1"/>
</dbReference>
<evidence type="ECO:0000313" key="17">
    <source>
        <dbReference type="EMBL" id="KTD17999.1"/>
    </source>
</evidence>
<keyword evidence="3 15" id="KW-0515">Mutator protein</keyword>
<dbReference type="SUPFAM" id="SSF100879">
    <property type="entry name" value="Lesion bypass DNA polymerase (Y-family), little finger domain"/>
    <property type="match status" value="1"/>
</dbReference>
<dbReference type="Proteomes" id="UP000055035">
    <property type="component" value="Unassembled WGS sequence"/>
</dbReference>
<evidence type="ECO:0000256" key="2">
    <source>
        <dbReference type="ARBA" id="ARBA00010945"/>
    </source>
</evidence>
<comment type="caution">
    <text evidence="17">The sequence shown here is derived from an EMBL/GenBank/DDBJ whole genome shotgun (WGS) entry which is preliminary data.</text>
</comment>
<dbReference type="Pfam" id="PF00817">
    <property type="entry name" value="IMS"/>
    <property type="match status" value="1"/>
</dbReference>
<feature type="active site" evidence="15">
    <location>
        <position position="113"/>
    </location>
</feature>
<keyword evidence="8 15" id="KW-0479">Metal-binding</keyword>
<protein>
    <recommendedName>
        <fullName evidence="15">DNA polymerase IV</fullName>
        <shortName evidence="15">Pol IV</shortName>
        <ecNumber evidence="15">2.7.7.7</ecNumber>
    </recommendedName>
</protein>
<evidence type="ECO:0000256" key="7">
    <source>
        <dbReference type="ARBA" id="ARBA00022705"/>
    </source>
</evidence>
<keyword evidence="7 15" id="KW-0235">DNA replication</keyword>
<keyword evidence="9 15" id="KW-0227">DNA damage</keyword>
<keyword evidence="10 15" id="KW-0460">Magnesium</keyword>
<dbReference type="FunFam" id="3.40.1170.60:FF:000001">
    <property type="entry name" value="DNA polymerase IV"/>
    <property type="match status" value="1"/>
</dbReference>
<feature type="domain" description="UmuC" evidence="16">
    <location>
        <begin position="13"/>
        <end position="194"/>
    </location>
</feature>
<keyword evidence="18" id="KW-1185">Reference proteome</keyword>
<proteinExistence type="inferred from homology"/>
<name>A0A0W0VD35_9GAMM</name>
<dbReference type="PROSITE" id="PS50173">
    <property type="entry name" value="UMUC"/>
    <property type="match status" value="1"/>
</dbReference>
<dbReference type="Gene3D" id="3.30.1490.100">
    <property type="entry name" value="DNA polymerase, Y-family, little finger domain"/>
    <property type="match status" value="1"/>
</dbReference>
<organism evidence="17 18">
    <name type="scientific">Legionella jordanis</name>
    <dbReference type="NCBI Taxonomy" id="456"/>
    <lineage>
        <taxon>Bacteria</taxon>
        <taxon>Pseudomonadati</taxon>
        <taxon>Pseudomonadota</taxon>
        <taxon>Gammaproteobacteria</taxon>
        <taxon>Legionellales</taxon>
        <taxon>Legionellaceae</taxon>
        <taxon>Legionella</taxon>
    </lineage>
</organism>
<keyword evidence="4 15" id="KW-0963">Cytoplasm</keyword>
<evidence type="ECO:0000256" key="14">
    <source>
        <dbReference type="ARBA" id="ARBA00049244"/>
    </source>
</evidence>
<dbReference type="Pfam" id="PF21999">
    <property type="entry name" value="IMS_HHH_1"/>
    <property type="match status" value="1"/>
</dbReference>
<dbReference type="Gene3D" id="1.10.150.20">
    <property type="entry name" value="5' to 3' exonuclease, C-terminal subdomain"/>
    <property type="match status" value="1"/>
</dbReference>
<accession>A0A0W0VD35</accession>
<evidence type="ECO:0000256" key="10">
    <source>
        <dbReference type="ARBA" id="ARBA00022842"/>
    </source>
</evidence>
<dbReference type="GO" id="GO:0003684">
    <property type="term" value="F:damaged DNA binding"/>
    <property type="evidence" value="ECO:0007669"/>
    <property type="project" value="InterPro"/>
</dbReference>
<dbReference type="InterPro" id="IPR050116">
    <property type="entry name" value="DNA_polymerase-Y"/>
</dbReference>
<dbReference type="HAMAP" id="MF_01113">
    <property type="entry name" value="DNApol_IV"/>
    <property type="match status" value="1"/>
</dbReference>
<dbReference type="InterPro" id="IPR043502">
    <property type="entry name" value="DNA/RNA_pol_sf"/>
</dbReference>
<keyword evidence="6 15" id="KW-0548">Nucleotidyltransferase</keyword>
<evidence type="ECO:0000256" key="5">
    <source>
        <dbReference type="ARBA" id="ARBA00022679"/>
    </source>
</evidence>
<dbReference type="Gene3D" id="3.30.70.270">
    <property type="match status" value="1"/>
</dbReference>
<comment type="similarity">
    <text evidence="2 15">Belongs to the DNA polymerase type-Y family.</text>
</comment>
<dbReference type="PATRIC" id="fig|456.5.peg.2483"/>
<dbReference type="AlphaFoldDB" id="A0A0W0VD35"/>
<dbReference type="CDD" id="cd03586">
    <property type="entry name" value="PolY_Pol_IV_kappa"/>
    <property type="match status" value="1"/>
</dbReference>
<evidence type="ECO:0000256" key="11">
    <source>
        <dbReference type="ARBA" id="ARBA00022932"/>
    </source>
</evidence>
<dbReference type="GO" id="GO:0009432">
    <property type="term" value="P:SOS response"/>
    <property type="evidence" value="ECO:0007669"/>
    <property type="project" value="TreeGrafter"/>
</dbReference>
<dbReference type="GO" id="GO:0006281">
    <property type="term" value="P:DNA repair"/>
    <property type="evidence" value="ECO:0007669"/>
    <property type="project" value="UniProtKB-UniRule"/>
</dbReference>
<evidence type="ECO:0000259" key="16">
    <source>
        <dbReference type="PROSITE" id="PS50173"/>
    </source>
</evidence>
<dbReference type="GO" id="GO:0006261">
    <property type="term" value="P:DNA-templated DNA replication"/>
    <property type="evidence" value="ECO:0007669"/>
    <property type="project" value="UniProtKB-UniRule"/>
</dbReference>
<keyword evidence="11 15" id="KW-0239">DNA-directed DNA polymerase</keyword>
<keyword evidence="12 15" id="KW-0238">DNA-binding</keyword>
<evidence type="ECO:0000256" key="4">
    <source>
        <dbReference type="ARBA" id="ARBA00022490"/>
    </source>
</evidence>
<dbReference type="InterPro" id="IPR036775">
    <property type="entry name" value="DNA_pol_Y-fam_lit_finger_sf"/>
</dbReference>
<comment type="cofactor">
    <cofactor evidence="15">
        <name>Mg(2+)</name>
        <dbReference type="ChEBI" id="CHEBI:18420"/>
    </cofactor>
    <text evidence="15">Binds 2 magnesium ions per subunit.</text>
</comment>
<dbReference type="GO" id="GO:0000287">
    <property type="term" value="F:magnesium ion binding"/>
    <property type="evidence" value="ECO:0007669"/>
    <property type="project" value="UniProtKB-UniRule"/>
</dbReference>
<dbReference type="RefSeq" id="WP_058471700.1">
    <property type="nucleotide sequence ID" value="NZ_CAAAIC010000001.1"/>
</dbReference>
<comment type="subcellular location">
    <subcellularLocation>
        <location evidence="1 15">Cytoplasm</location>
    </subcellularLocation>
</comment>
<gene>
    <name evidence="17" type="primary">dinP</name>
    <name evidence="15" type="synonym">dinB</name>
    <name evidence="17" type="ORF">Ljor_2305</name>
</gene>
<evidence type="ECO:0000256" key="12">
    <source>
        <dbReference type="ARBA" id="ARBA00023125"/>
    </source>
</evidence>
<dbReference type="PANTHER" id="PTHR11076">
    <property type="entry name" value="DNA REPAIR POLYMERASE UMUC / TRANSFERASE FAMILY MEMBER"/>
    <property type="match status" value="1"/>
</dbReference>
<feature type="binding site" evidence="15">
    <location>
        <position position="112"/>
    </location>
    <ligand>
        <name>Mg(2+)</name>
        <dbReference type="ChEBI" id="CHEBI:18420"/>
    </ligand>
</feature>
<evidence type="ECO:0000256" key="1">
    <source>
        <dbReference type="ARBA" id="ARBA00004496"/>
    </source>
</evidence>
<dbReference type="EC" id="2.7.7.7" evidence="15"/>
<evidence type="ECO:0000256" key="15">
    <source>
        <dbReference type="HAMAP-Rule" id="MF_01113"/>
    </source>
</evidence>
<sequence>MSPISAESAKRKIIHVDMDCFYAAIEIRDDPSLANKPVAIGGLASERGVLCTCNYIARNYGIHSAMPTALAMRKCPELVLLPVNMAKYRQTSQVIQGIFKEFTELVEPLSLDEAFLDVTASTLHQGSATWIAQAIRQKIWQAEQLTASAGVAPNKFLAKIASGWQKPNGLFVIRPEEVLTFVSQLEVEQLFGVGKVTARKLKQMNLKTAADLQKISFHELVGHFGKLGEHLYYQCRGIDNRPVEPNRERKSLSVETTLSKDITNLDEARAILTELHAELVQRLEKSAANMAIKNQYVKLKFHNFKLVSAEIKSYKPELAIFLELFMKLMKEQQNPIRLLGLGVHFFSQEKENKPIQQSLF</sequence>
<evidence type="ECO:0000256" key="9">
    <source>
        <dbReference type="ARBA" id="ARBA00022763"/>
    </source>
</evidence>
<dbReference type="InterPro" id="IPR001126">
    <property type="entry name" value="UmuC"/>
</dbReference>
<reference evidence="17 18" key="1">
    <citation type="submission" date="2015-11" db="EMBL/GenBank/DDBJ databases">
        <title>Genomic analysis of 38 Legionella species identifies large and diverse effector repertoires.</title>
        <authorList>
            <person name="Burstein D."/>
            <person name="Amaro F."/>
            <person name="Zusman T."/>
            <person name="Lifshitz Z."/>
            <person name="Cohen O."/>
            <person name="Gilbert J.A."/>
            <person name="Pupko T."/>
            <person name="Shuman H.A."/>
            <person name="Segal G."/>
        </authorList>
    </citation>
    <scope>NUCLEOTIDE SEQUENCE [LARGE SCALE GENOMIC DNA]</scope>
    <source>
        <strain evidence="17 18">BL-540</strain>
    </source>
</reference>
<dbReference type="GO" id="GO:0042276">
    <property type="term" value="P:error-prone translesion synthesis"/>
    <property type="evidence" value="ECO:0007669"/>
    <property type="project" value="TreeGrafter"/>
</dbReference>
<dbReference type="InterPro" id="IPR053848">
    <property type="entry name" value="IMS_HHH_1"/>
</dbReference>
<dbReference type="EMBL" id="LNYJ01000011">
    <property type="protein sequence ID" value="KTD17999.1"/>
    <property type="molecule type" value="Genomic_DNA"/>
</dbReference>
<dbReference type="GO" id="GO:0003887">
    <property type="term" value="F:DNA-directed DNA polymerase activity"/>
    <property type="evidence" value="ECO:0007669"/>
    <property type="project" value="UniProtKB-UniRule"/>
</dbReference>
<keyword evidence="13 15" id="KW-0234">DNA repair</keyword>